<sequence length="133" mass="14075">MRPQPTPARLAVLALALVANIGFYLPRVPDLPGGGDALPGTDKLVHIGVFALTVWAAGRVLAPRRRFPMGWVVVAALGHAVLIEVVQALLAPLRSGDPDDVMADVVGIALGVLLWWLERRAAARRPAAISPRG</sequence>
<dbReference type="eggNOG" id="ENOG5033HAV">
    <property type="taxonomic scope" value="Bacteria"/>
</dbReference>
<feature type="transmembrane region" description="Helical" evidence="1">
    <location>
        <begin position="45"/>
        <end position="62"/>
    </location>
</feature>
<dbReference type="PATRIC" id="fig|396014.3.peg.2414"/>
<dbReference type="AlphaFoldDB" id="Z9JS36"/>
<feature type="domain" description="VanZ-like" evidence="2">
    <location>
        <begin position="43"/>
        <end position="117"/>
    </location>
</feature>
<evidence type="ECO:0000256" key="1">
    <source>
        <dbReference type="SAM" id="Phobius"/>
    </source>
</evidence>
<evidence type="ECO:0000313" key="3">
    <source>
        <dbReference type="EMBL" id="EWS80848.1"/>
    </source>
</evidence>
<feature type="transmembrane region" description="Helical" evidence="1">
    <location>
        <begin position="7"/>
        <end position="25"/>
    </location>
</feature>
<keyword evidence="4" id="KW-1185">Reference proteome</keyword>
<gene>
    <name evidence="3" type="ORF">BF93_01880</name>
</gene>
<proteinExistence type="predicted"/>
<evidence type="ECO:0000313" key="4">
    <source>
        <dbReference type="Proteomes" id="UP000023067"/>
    </source>
</evidence>
<organism evidence="3 4">
    <name type="scientific">Brachybacterium phenoliresistens</name>
    <dbReference type="NCBI Taxonomy" id="396014"/>
    <lineage>
        <taxon>Bacteria</taxon>
        <taxon>Bacillati</taxon>
        <taxon>Actinomycetota</taxon>
        <taxon>Actinomycetes</taxon>
        <taxon>Micrococcales</taxon>
        <taxon>Dermabacteraceae</taxon>
        <taxon>Brachybacterium</taxon>
    </lineage>
</organism>
<dbReference type="PANTHER" id="PTHR28008:SF1">
    <property type="entry name" value="DOMAIN PROTEIN, PUTATIVE (AFU_ORTHOLOGUE AFUA_3G10980)-RELATED"/>
    <property type="match status" value="1"/>
</dbReference>
<dbReference type="OrthoDB" id="4793695at2"/>
<keyword evidence="1" id="KW-1133">Transmembrane helix</keyword>
<evidence type="ECO:0000259" key="2">
    <source>
        <dbReference type="Pfam" id="PF04892"/>
    </source>
</evidence>
<dbReference type="HOGENOM" id="CLU_096028_3_0_11"/>
<dbReference type="Proteomes" id="UP000023067">
    <property type="component" value="Unassembled WGS sequence"/>
</dbReference>
<accession>Z9JS36</accession>
<keyword evidence="1" id="KW-0812">Transmembrane</keyword>
<dbReference type="EMBL" id="JDYK01000012">
    <property type="protein sequence ID" value="EWS80848.1"/>
    <property type="molecule type" value="Genomic_DNA"/>
</dbReference>
<dbReference type="Pfam" id="PF04892">
    <property type="entry name" value="VanZ"/>
    <property type="match status" value="1"/>
</dbReference>
<name>Z9JS36_9MICO</name>
<comment type="caution">
    <text evidence="3">The sequence shown here is derived from an EMBL/GenBank/DDBJ whole genome shotgun (WGS) entry which is preliminary data.</text>
</comment>
<protein>
    <recommendedName>
        <fullName evidence="2">VanZ-like domain-containing protein</fullName>
    </recommendedName>
</protein>
<dbReference type="PANTHER" id="PTHR28008">
    <property type="entry name" value="DOMAIN PROTEIN, PUTATIVE (AFU_ORTHOLOGUE AFUA_3G10980)-RELATED"/>
    <property type="match status" value="1"/>
</dbReference>
<feature type="transmembrane region" description="Helical" evidence="1">
    <location>
        <begin position="69"/>
        <end position="89"/>
    </location>
</feature>
<feature type="transmembrane region" description="Helical" evidence="1">
    <location>
        <begin position="101"/>
        <end position="117"/>
    </location>
</feature>
<dbReference type="InterPro" id="IPR006976">
    <property type="entry name" value="VanZ-like"/>
</dbReference>
<dbReference type="RefSeq" id="WP_051486898.1">
    <property type="nucleotide sequence ID" value="NZ_BAAAOW010000001.1"/>
</dbReference>
<reference evidence="3 4" key="1">
    <citation type="submission" date="2014-02" db="EMBL/GenBank/DDBJ databases">
        <title>Genome sequence of Brachybacterium phenoliresistens strain W13A50.</title>
        <authorList>
            <person name="Wang X."/>
        </authorList>
    </citation>
    <scope>NUCLEOTIDE SEQUENCE [LARGE SCALE GENOMIC DNA]</scope>
    <source>
        <strain evidence="3 4">W13A50</strain>
    </source>
</reference>
<keyword evidence="1" id="KW-0472">Membrane</keyword>